<dbReference type="InterPro" id="IPR041739">
    <property type="entry name" value="G5K_ProB"/>
</dbReference>
<dbReference type="NCBIfam" id="TIGR01027">
    <property type="entry name" value="proB"/>
    <property type="match status" value="1"/>
</dbReference>
<organism evidence="10 11">
    <name type="scientific">Micavibrio aeruginosavorus</name>
    <dbReference type="NCBI Taxonomy" id="349221"/>
    <lineage>
        <taxon>Bacteria</taxon>
        <taxon>Pseudomonadati</taxon>
        <taxon>Bdellovibrionota</taxon>
        <taxon>Bdellovibrionia</taxon>
        <taxon>Bdellovibrionales</taxon>
        <taxon>Pseudobdellovibrionaceae</taxon>
        <taxon>Micavibrio</taxon>
    </lineage>
</organism>
<keyword evidence="7 8" id="KW-0067">ATP-binding</keyword>
<evidence type="ECO:0000256" key="3">
    <source>
        <dbReference type="ARBA" id="ARBA00022650"/>
    </source>
</evidence>
<dbReference type="FunFam" id="2.30.130.10:FF:000007">
    <property type="entry name" value="Glutamate 5-kinase"/>
    <property type="match status" value="1"/>
</dbReference>
<dbReference type="GO" id="GO:0005524">
    <property type="term" value="F:ATP binding"/>
    <property type="evidence" value="ECO:0007669"/>
    <property type="project" value="UniProtKB-KW"/>
</dbReference>
<evidence type="ECO:0000256" key="1">
    <source>
        <dbReference type="ARBA" id="ARBA00022490"/>
    </source>
</evidence>
<dbReference type="Gene3D" id="2.30.130.10">
    <property type="entry name" value="PUA domain"/>
    <property type="match status" value="1"/>
</dbReference>
<dbReference type="GO" id="GO:0005829">
    <property type="term" value="C:cytosol"/>
    <property type="evidence" value="ECO:0007669"/>
    <property type="project" value="TreeGrafter"/>
</dbReference>
<comment type="similarity">
    <text evidence="8">Belongs to the glutamate 5-kinase family.</text>
</comment>
<comment type="function">
    <text evidence="8">Catalyzes the transfer of a phosphate group to glutamate to form L-glutamate 5-phosphate.</text>
</comment>
<dbReference type="InterPro" id="IPR036974">
    <property type="entry name" value="PUA_sf"/>
</dbReference>
<dbReference type="FunFam" id="3.40.1160.10:FF:000018">
    <property type="entry name" value="Glutamate 5-kinase"/>
    <property type="match status" value="1"/>
</dbReference>
<dbReference type="GO" id="GO:0003723">
    <property type="term" value="F:RNA binding"/>
    <property type="evidence" value="ECO:0007669"/>
    <property type="project" value="InterPro"/>
</dbReference>
<comment type="subcellular location">
    <subcellularLocation>
        <location evidence="8">Cytoplasm</location>
    </subcellularLocation>
</comment>
<dbReference type="Pfam" id="PF01472">
    <property type="entry name" value="PUA"/>
    <property type="match status" value="1"/>
</dbReference>
<dbReference type="EMBL" id="QFNK01000244">
    <property type="protein sequence ID" value="PZO82736.1"/>
    <property type="molecule type" value="Genomic_DNA"/>
</dbReference>
<evidence type="ECO:0000313" key="10">
    <source>
        <dbReference type="EMBL" id="PZO82736.1"/>
    </source>
</evidence>
<dbReference type="InterPro" id="IPR002478">
    <property type="entry name" value="PUA"/>
</dbReference>
<keyword evidence="6 8" id="KW-0418">Kinase</keyword>
<evidence type="ECO:0000256" key="6">
    <source>
        <dbReference type="ARBA" id="ARBA00022777"/>
    </source>
</evidence>
<feature type="domain" description="PUA" evidence="9">
    <location>
        <begin position="287"/>
        <end position="369"/>
    </location>
</feature>
<dbReference type="Pfam" id="PF00696">
    <property type="entry name" value="AA_kinase"/>
    <property type="match status" value="1"/>
</dbReference>
<dbReference type="SUPFAM" id="SSF53633">
    <property type="entry name" value="Carbamate kinase-like"/>
    <property type="match status" value="1"/>
</dbReference>
<dbReference type="SUPFAM" id="SSF88697">
    <property type="entry name" value="PUA domain-like"/>
    <property type="match status" value="1"/>
</dbReference>
<protein>
    <recommendedName>
        <fullName evidence="8">Glutamate 5-kinase</fullName>
        <ecNumber evidence="8">2.7.2.11</ecNumber>
    </recommendedName>
    <alternativeName>
        <fullName evidence="8">Gamma-glutamyl kinase</fullName>
        <shortName evidence="8">GK</shortName>
    </alternativeName>
</protein>
<evidence type="ECO:0000256" key="7">
    <source>
        <dbReference type="ARBA" id="ARBA00022840"/>
    </source>
</evidence>
<dbReference type="CDD" id="cd21157">
    <property type="entry name" value="PUA_G5K"/>
    <property type="match status" value="1"/>
</dbReference>
<dbReference type="PANTHER" id="PTHR43654:SF1">
    <property type="entry name" value="ISOPENTENYL PHOSPHATE KINASE"/>
    <property type="match status" value="1"/>
</dbReference>
<feature type="binding site" evidence="8">
    <location>
        <position position="16"/>
    </location>
    <ligand>
        <name>ATP</name>
        <dbReference type="ChEBI" id="CHEBI:30616"/>
    </ligand>
</feature>
<comment type="caution">
    <text evidence="10">The sequence shown here is derived from an EMBL/GenBank/DDBJ whole genome shotgun (WGS) entry which is preliminary data.</text>
</comment>
<dbReference type="InterPro" id="IPR001048">
    <property type="entry name" value="Asp/Glu/Uridylate_kinase"/>
</dbReference>
<accession>A0A2W4ZME1</accession>
<dbReference type="PIRSF" id="PIRSF000729">
    <property type="entry name" value="GK"/>
    <property type="match status" value="1"/>
</dbReference>
<feature type="binding site" evidence="8">
    <location>
        <position position="159"/>
    </location>
    <ligand>
        <name>substrate</name>
    </ligand>
</feature>
<dbReference type="Gene3D" id="3.40.1160.10">
    <property type="entry name" value="Acetylglutamate kinase-like"/>
    <property type="match status" value="2"/>
</dbReference>
<dbReference type="EC" id="2.7.2.11" evidence="8"/>
<evidence type="ECO:0000259" key="9">
    <source>
        <dbReference type="SMART" id="SM00359"/>
    </source>
</evidence>
<evidence type="ECO:0000256" key="5">
    <source>
        <dbReference type="ARBA" id="ARBA00022741"/>
    </source>
</evidence>
<dbReference type="PROSITE" id="PS50890">
    <property type="entry name" value="PUA"/>
    <property type="match status" value="1"/>
</dbReference>
<name>A0A2W4ZME1_9BACT</name>
<proteinExistence type="inferred from homology"/>
<evidence type="ECO:0000256" key="8">
    <source>
        <dbReference type="HAMAP-Rule" id="MF_00456"/>
    </source>
</evidence>
<dbReference type="AlphaFoldDB" id="A0A2W4ZME1"/>
<dbReference type="CDD" id="cd04242">
    <property type="entry name" value="AAK_G5K_ProB"/>
    <property type="match status" value="1"/>
</dbReference>
<reference evidence="10 11" key="1">
    <citation type="submission" date="2017-08" db="EMBL/GenBank/DDBJ databases">
        <title>Infants hospitalized years apart are colonized by the same room-sourced microbial strains.</title>
        <authorList>
            <person name="Brooks B."/>
            <person name="Olm M.R."/>
            <person name="Firek B.A."/>
            <person name="Baker R."/>
            <person name="Thomas B.C."/>
            <person name="Morowitz M.J."/>
            <person name="Banfield J.F."/>
        </authorList>
    </citation>
    <scope>NUCLEOTIDE SEQUENCE [LARGE SCALE GENOMIC DNA]</scope>
    <source>
        <strain evidence="10">S2_018_000_R2_104</strain>
    </source>
</reference>
<comment type="caution">
    <text evidence="8">Lacks conserved residue(s) required for the propagation of feature annotation.</text>
</comment>
<dbReference type="InterPro" id="IPR011529">
    <property type="entry name" value="Glu_5kinase"/>
</dbReference>
<dbReference type="SMART" id="SM00359">
    <property type="entry name" value="PUA"/>
    <property type="match status" value="1"/>
</dbReference>
<keyword evidence="5 8" id="KW-0547">Nucleotide-binding</keyword>
<evidence type="ECO:0000256" key="2">
    <source>
        <dbReference type="ARBA" id="ARBA00022605"/>
    </source>
</evidence>
<keyword evidence="3 8" id="KW-0641">Proline biosynthesis</keyword>
<feature type="binding site" evidence="8">
    <location>
        <position position="56"/>
    </location>
    <ligand>
        <name>substrate</name>
    </ligand>
</feature>
<sequence length="402" mass="42659">MTPSDLIAQAGTIVVKIGSALLVDADKGVRQAWLAALAEDITDLRSKGKAVLIVTSGSIALGRKVMGISHTDRPSSIPLEYKQGAAAIGQVALMNAYVGAFAVHGTHVAQVLLTPHDTENRRSHLNARATVQTLLQKGIVPVINENDTVSTSEIRFGDNDRLASRVAQMIGADLVVQLSTTDGLYTADPRVDETAQHIPLIEKLTPEYYALAGDALPGVSTGGMKSKMEAARIATESGIHMMIAKGAEAHALKHVVDGIARASVFLASGQPRSARQKWILAHVKPTGTLVLDEGACTALSSGKSLLPAGVKSVEGQFDRGDAVTLRNMDGKTLGIGLCAYSAENTRQIAGRKSADVAGILGYSRGDELIHRDDLVLNGLWLRTGCRRATMRFSDSLLVRPDY</sequence>
<keyword evidence="2 8" id="KW-0028">Amino-acid biosynthesis</keyword>
<dbReference type="InterPro" id="IPR005715">
    <property type="entry name" value="Glu_5kinase/COase_Synthase"/>
</dbReference>
<dbReference type="UniPathway" id="UPA00098">
    <property type="reaction ID" value="UER00359"/>
</dbReference>
<feature type="binding site" evidence="8">
    <location>
        <position position="147"/>
    </location>
    <ligand>
        <name>substrate</name>
    </ligand>
</feature>
<dbReference type="PANTHER" id="PTHR43654">
    <property type="entry name" value="GLUTAMATE 5-KINASE"/>
    <property type="match status" value="1"/>
</dbReference>
<keyword evidence="4 8" id="KW-0808">Transferase</keyword>
<comment type="catalytic activity">
    <reaction evidence="8">
        <text>L-glutamate + ATP = L-glutamyl 5-phosphate + ADP</text>
        <dbReference type="Rhea" id="RHEA:14877"/>
        <dbReference type="ChEBI" id="CHEBI:29985"/>
        <dbReference type="ChEBI" id="CHEBI:30616"/>
        <dbReference type="ChEBI" id="CHEBI:58274"/>
        <dbReference type="ChEBI" id="CHEBI:456216"/>
        <dbReference type="EC" id="2.7.2.11"/>
    </reaction>
</comment>
<dbReference type="PRINTS" id="PR00474">
    <property type="entry name" value="GLU5KINASE"/>
</dbReference>
<evidence type="ECO:0000256" key="4">
    <source>
        <dbReference type="ARBA" id="ARBA00022679"/>
    </source>
</evidence>
<dbReference type="InterPro" id="IPR001057">
    <property type="entry name" value="Glu/AcGlu_kinase"/>
</dbReference>
<feature type="binding site" evidence="8">
    <location>
        <begin position="221"/>
        <end position="227"/>
    </location>
    <ligand>
        <name>ATP</name>
        <dbReference type="ChEBI" id="CHEBI:30616"/>
    </ligand>
</feature>
<dbReference type="InterPro" id="IPR036393">
    <property type="entry name" value="AceGlu_kinase-like_sf"/>
</dbReference>
<keyword evidence="1 8" id="KW-0963">Cytoplasm</keyword>
<dbReference type="Proteomes" id="UP000249557">
    <property type="component" value="Unassembled WGS sequence"/>
</dbReference>
<comment type="pathway">
    <text evidence="8">Amino-acid biosynthesis; L-proline biosynthesis; L-glutamate 5-semialdehyde from L-glutamate: step 1/2.</text>
</comment>
<evidence type="ECO:0000313" key="11">
    <source>
        <dbReference type="Proteomes" id="UP000249557"/>
    </source>
</evidence>
<dbReference type="GO" id="GO:0055129">
    <property type="term" value="P:L-proline biosynthetic process"/>
    <property type="evidence" value="ECO:0007669"/>
    <property type="project" value="UniProtKB-UniRule"/>
</dbReference>
<dbReference type="HAMAP" id="MF_00456">
    <property type="entry name" value="ProB"/>
    <property type="match status" value="1"/>
</dbReference>
<gene>
    <name evidence="8" type="primary">proB</name>
    <name evidence="10" type="ORF">DI626_09765</name>
</gene>
<dbReference type="InterPro" id="IPR015947">
    <property type="entry name" value="PUA-like_sf"/>
</dbReference>
<dbReference type="GO" id="GO:0004349">
    <property type="term" value="F:glutamate 5-kinase activity"/>
    <property type="evidence" value="ECO:0007669"/>
    <property type="project" value="UniProtKB-UniRule"/>
</dbReference>